<sequence>MRPVSCLRRLVMTIGMVGGTLGLAHAESGWFTVVGDPQDKVADTVQVDPDRVTPPEDARTMNLRVSRATARFNWDGIPYRSYESRVVFDCQSRRASYVAARFYIAPLWQGEPHHVADYSASPKPVLFLDMKPNPTARIVRAACRQRSG</sequence>
<keyword evidence="1" id="KW-0732">Signal</keyword>
<feature type="signal peptide" evidence="1">
    <location>
        <begin position="1"/>
        <end position="26"/>
    </location>
</feature>
<proteinExistence type="predicted"/>
<dbReference type="AlphaFoldDB" id="A0A679IV64"/>
<evidence type="ECO:0000256" key="1">
    <source>
        <dbReference type="SAM" id="SignalP"/>
    </source>
</evidence>
<gene>
    <name evidence="3" type="ORF">VVAX_00181</name>
</gene>
<dbReference type="EMBL" id="LR743507">
    <property type="protein sequence ID" value="CAA2099327.1"/>
    <property type="molecule type" value="Genomic_DNA"/>
</dbReference>
<evidence type="ECO:0000259" key="2">
    <source>
        <dbReference type="Pfam" id="PF16747"/>
    </source>
</evidence>
<reference evidence="3" key="1">
    <citation type="submission" date="2019-12" db="EMBL/GenBank/DDBJ databases">
        <authorList>
            <person name="Cremers G."/>
        </authorList>
    </citation>
    <scope>NUCLEOTIDE SEQUENCE</scope>
    <source>
        <strain evidence="3">Vvax</strain>
    </source>
</reference>
<feature type="domain" description="Surface-adhesin protein E-like" evidence="2">
    <location>
        <begin position="40"/>
        <end position="143"/>
    </location>
</feature>
<protein>
    <recommendedName>
        <fullName evidence="2">Surface-adhesin protein E-like domain-containing protein</fullName>
    </recommendedName>
</protein>
<organism evidence="3">
    <name type="scientific">Variovorax paradoxus</name>
    <dbReference type="NCBI Taxonomy" id="34073"/>
    <lineage>
        <taxon>Bacteria</taxon>
        <taxon>Pseudomonadati</taxon>
        <taxon>Pseudomonadota</taxon>
        <taxon>Betaproteobacteria</taxon>
        <taxon>Burkholderiales</taxon>
        <taxon>Comamonadaceae</taxon>
        <taxon>Variovorax</taxon>
    </lineage>
</organism>
<feature type="chain" id="PRO_5025373074" description="Surface-adhesin protein E-like domain-containing protein" evidence="1">
    <location>
        <begin position="27"/>
        <end position="148"/>
    </location>
</feature>
<evidence type="ECO:0000313" key="3">
    <source>
        <dbReference type="EMBL" id="CAA2099327.1"/>
    </source>
</evidence>
<accession>A0A679IV64</accession>
<dbReference type="InterPro" id="IPR031939">
    <property type="entry name" value="Adhesin_E-like"/>
</dbReference>
<dbReference type="Pfam" id="PF16747">
    <property type="entry name" value="Adhesin_E"/>
    <property type="match status" value="1"/>
</dbReference>
<name>A0A679IV64_VARPD</name>